<protein>
    <submittedName>
        <fullName evidence="1">Uncharacterized protein</fullName>
    </submittedName>
</protein>
<accession>A0A011N4T4</accession>
<dbReference type="STRING" id="1454003.AW10_03742"/>
<organism evidence="1 2">
    <name type="scientific">Candidatus Accumulibacter appositus</name>
    <dbReference type="NCBI Taxonomy" id="1454003"/>
    <lineage>
        <taxon>Bacteria</taxon>
        <taxon>Pseudomonadati</taxon>
        <taxon>Pseudomonadota</taxon>
        <taxon>Betaproteobacteria</taxon>
        <taxon>Candidatus Accumulibacter</taxon>
    </lineage>
</organism>
<dbReference type="Proteomes" id="UP000021816">
    <property type="component" value="Unassembled WGS sequence"/>
</dbReference>
<dbReference type="EMBL" id="JEMX01000097">
    <property type="protein sequence ID" value="EXI77553.1"/>
    <property type="molecule type" value="Genomic_DNA"/>
</dbReference>
<evidence type="ECO:0000313" key="1">
    <source>
        <dbReference type="EMBL" id="EXI77553.1"/>
    </source>
</evidence>
<sequence length="185" mass="20156">MAIGITVITTGNCARRFLQTDEAAIEQTIDSLRRSSQMFSGKPLIIGSEAQTEIFARASIACVEFTAAKDLSTYLTSPLNLELTVLTQEQLAEPFSGWFEGERFKVRIDFFFAGGHVLHTLAEGVRKAALAERLMNLTGFLERPVMNYRLASGGVGLMNPAAITRFLITPGAQDLPRDACVAEPA</sequence>
<comment type="caution">
    <text evidence="1">The sequence shown here is derived from an EMBL/GenBank/DDBJ whole genome shotgun (WGS) entry which is preliminary data.</text>
</comment>
<dbReference type="AlphaFoldDB" id="A0A011N4T4"/>
<name>A0A011N4T4_9PROT</name>
<proteinExistence type="predicted"/>
<evidence type="ECO:0000313" key="2">
    <source>
        <dbReference type="Proteomes" id="UP000021816"/>
    </source>
</evidence>
<gene>
    <name evidence="1" type="ORF">AW10_03742</name>
</gene>
<dbReference type="PATRIC" id="fig|1454003.3.peg.3802"/>
<reference evidence="1 2" key="1">
    <citation type="submission" date="2014-02" db="EMBL/GenBank/DDBJ databases">
        <title>Expanding our view of genomic diversity in Candidatus Accumulibacter clades.</title>
        <authorList>
            <person name="Skennerton C.T."/>
            <person name="Barr J.J."/>
            <person name="Slater F.R."/>
            <person name="Bond P.L."/>
            <person name="Tyson G.W."/>
        </authorList>
    </citation>
    <scope>NUCLEOTIDE SEQUENCE [LARGE SCALE GENOMIC DNA]</scope>
    <source>
        <strain evidence="2">BA-92</strain>
    </source>
</reference>